<gene>
    <name evidence="4" type="ORF">BcabD6B2_02020</name>
</gene>
<proteinExistence type="predicted"/>
<organism evidence="4 5">
    <name type="scientific">Babesia caballi</name>
    <dbReference type="NCBI Taxonomy" id="5871"/>
    <lineage>
        <taxon>Eukaryota</taxon>
        <taxon>Sar</taxon>
        <taxon>Alveolata</taxon>
        <taxon>Apicomplexa</taxon>
        <taxon>Aconoidasida</taxon>
        <taxon>Piroplasmida</taxon>
        <taxon>Babesiidae</taxon>
        <taxon>Babesia</taxon>
    </lineage>
</organism>
<keyword evidence="5" id="KW-1185">Reference proteome</keyword>
<dbReference type="Gene3D" id="1.10.246.220">
    <property type="match status" value="1"/>
</dbReference>
<feature type="compositionally biased region" description="Basic and acidic residues" evidence="1">
    <location>
        <begin position="819"/>
        <end position="829"/>
    </location>
</feature>
<dbReference type="AlphaFoldDB" id="A0AAV4LLZ6"/>
<dbReference type="InterPro" id="IPR017930">
    <property type="entry name" value="Myb_dom"/>
</dbReference>
<comment type="caution">
    <text evidence="4">The sequence shown here is derived from an EMBL/GenBank/DDBJ whole genome shotgun (WGS) entry which is preliminary data.</text>
</comment>
<evidence type="ECO:0000313" key="4">
    <source>
        <dbReference type="EMBL" id="GIX60767.1"/>
    </source>
</evidence>
<feature type="compositionally biased region" description="Polar residues" evidence="1">
    <location>
        <begin position="26"/>
        <end position="42"/>
    </location>
</feature>
<dbReference type="GeneID" id="94192250"/>
<dbReference type="SMART" id="SM00717">
    <property type="entry name" value="SANT"/>
    <property type="match status" value="1"/>
</dbReference>
<dbReference type="PROSITE" id="PS50090">
    <property type="entry name" value="MYB_LIKE"/>
    <property type="match status" value="1"/>
</dbReference>
<evidence type="ECO:0000259" key="2">
    <source>
        <dbReference type="PROSITE" id="PS50090"/>
    </source>
</evidence>
<name>A0AAV4LLZ6_BABCB</name>
<dbReference type="PROSITE" id="PS51294">
    <property type="entry name" value="HTH_MYB"/>
    <property type="match status" value="1"/>
</dbReference>
<dbReference type="SUPFAM" id="SSF46689">
    <property type="entry name" value="Homeodomain-like"/>
    <property type="match status" value="1"/>
</dbReference>
<feature type="domain" description="Myb-like" evidence="2">
    <location>
        <begin position="865"/>
        <end position="918"/>
    </location>
</feature>
<feature type="region of interest" description="Disordered" evidence="1">
    <location>
        <begin position="1"/>
        <end position="42"/>
    </location>
</feature>
<protein>
    <submittedName>
        <fullName evidence="4">Myb family DNA-binding domain-containing protein</fullName>
    </submittedName>
</protein>
<dbReference type="GO" id="GO:0003677">
    <property type="term" value="F:DNA binding"/>
    <property type="evidence" value="ECO:0007669"/>
    <property type="project" value="UniProtKB-KW"/>
</dbReference>
<feature type="compositionally biased region" description="Basic residues" evidence="1">
    <location>
        <begin position="1"/>
        <end position="11"/>
    </location>
</feature>
<evidence type="ECO:0000256" key="1">
    <source>
        <dbReference type="SAM" id="MobiDB-lite"/>
    </source>
</evidence>
<dbReference type="CDD" id="cd11660">
    <property type="entry name" value="SANT_TRF"/>
    <property type="match status" value="1"/>
</dbReference>
<accession>A0AAV4LLZ6</accession>
<evidence type="ECO:0000313" key="5">
    <source>
        <dbReference type="Proteomes" id="UP001497744"/>
    </source>
</evidence>
<dbReference type="InterPro" id="IPR001005">
    <property type="entry name" value="SANT/Myb"/>
</dbReference>
<evidence type="ECO:0000259" key="3">
    <source>
        <dbReference type="PROSITE" id="PS51294"/>
    </source>
</evidence>
<reference evidence="4 5" key="1">
    <citation type="submission" date="2021-06" db="EMBL/GenBank/DDBJ databases">
        <title>Genome sequence of Babesia caballi.</title>
        <authorList>
            <person name="Yamagishi J."/>
            <person name="Kidaka T."/>
            <person name="Ochi A."/>
        </authorList>
    </citation>
    <scope>NUCLEOTIDE SEQUENCE [LARGE SCALE GENOMIC DNA]</scope>
    <source>
        <strain evidence="4">USDA-D6B2</strain>
    </source>
</reference>
<keyword evidence="4" id="KW-0238">DNA-binding</keyword>
<feature type="region of interest" description="Disordered" evidence="1">
    <location>
        <begin position="585"/>
        <end position="608"/>
    </location>
</feature>
<feature type="region of interest" description="Disordered" evidence="1">
    <location>
        <begin position="800"/>
        <end position="868"/>
    </location>
</feature>
<dbReference type="EMBL" id="BPLF01000001">
    <property type="protein sequence ID" value="GIX60767.1"/>
    <property type="molecule type" value="Genomic_DNA"/>
</dbReference>
<feature type="domain" description="HTH myb-type" evidence="3">
    <location>
        <begin position="868"/>
        <end position="922"/>
    </location>
</feature>
<dbReference type="RefSeq" id="XP_067712838.1">
    <property type="nucleotide sequence ID" value="XM_067856737.1"/>
</dbReference>
<dbReference type="Proteomes" id="UP001497744">
    <property type="component" value="Unassembled WGS sequence"/>
</dbReference>
<sequence length="944" mass="103450">MAKGRSRRGARQRRDAEAQRRPHANPTASPSQAGQRSLRVTQRQQLRDVLEMSRVAEAGPAQPSGGPSAFDAQLPRNASLKLLRLDFFCYHLITRVMWLNMVIGDVADEGASWETAEGSDHRDDDFEQRFRRKHVKVTAPRRSRRGSFQGQAYADPLTAVHAPSELGSRRCRLPWLRHGHAHFFLEPYLKTAINFLHIRRPYYFTLWARVESELLQIFGITLPEAATEAATQAVEMQSMQDFSKFIRAVEGMLHTLSKKPTFYLHVTLVALIALLRNLRRLILRHPPCIVLVEFTVLCTQALWLTQAYVHQYSATVYRTVASRRGIRVDAQSVADGPSAAGTPSLAATEETVGAEGESERLTYRDLRFFHNVRLLESMNEACKEYKCAIITLGQQSWGEYLSESEFEAGSPVNGIEFCSSQWGVETLDSGGEAPVWGEGRESSSVEGTANGMCDGGDRAQSRLPTSQMVEFSAKAARLLNQWALALCKYATEANKLTCAPVFAEYKVVGDGEVGGGPSKLYKKVRGPNLALHRNPVLVALMGEPVPATLERVRSRFGGRLASSKVPHRTRQVKPPSHLRDNYVLSDKRETHPASTGAVPHQDDPGRRGKLHNGIDDAVRGGAGIELYSSHRIASDGDVVVPLSETCPTAAPSSSSLLDMSSLESLLGTPIPAMHFVSSLFGRSHGRRSGKVSARRSVIAQCADAADDGAGSSIGDSKSAKKMRTGEVEELRSQVDDVDALSVLSDDIPIVAPPPSPDDPEGLRVTLIDEAGEEVIETAGGIDVSADEGVGCPVTPVEEEVVSQPDAPTEEEVAASVDSRAAEASEKSDVVEAGTDVEDRDAAAGADETAKEPDTTPSDMAATGPTTVRRKRKWSREEVVILVNAINRHGVGKWTYFSRAYFDGRWTGPQLKDKWCNLMRYKYVYQDKTHSNAVPNASWRLVDSF</sequence>
<dbReference type="InterPro" id="IPR009057">
    <property type="entry name" value="Homeodomain-like_sf"/>
</dbReference>